<dbReference type="NCBIfam" id="NF006304">
    <property type="entry name" value="PRK08491.1"/>
    <property type="match status" value="1"/>
</dbReference>
<dbReference type="Pfam" id="PF00329">
    <property type="entry name" value="Complex1_30kDa"/>
    <property type="match status" value="1"/>
</dbReference>
<dbReference type="GO" id="GO:0048038">
    <property type="term" value="F:quinone binding"/>
    <property type="evidence" value="ECO:0007669"/>
    <property type="project" value="UniProtKB-KW"/>
</dbReference>
<keyword evidence="3" id="KW-0520">NAD</keyword>
<accession>A0A2U0QQE5</accession>
<dbReference type="AlphaFoldDB" id="A0A2U0QQE5"/>
<dbReference type="InterPro" id="IPR001268">
    <property type="entry name" value="NADH_UbQ_OxRdtase_30kDa_su"/>
</dbReference>
<reference evidence="7 8" key="2">
    <citation type="submission" date="2018-05" db="EMBL/GenBank/DDBJ databases">
        <authorList>
            <consortium name="NARMS: The National Antimicrobial Resistance Monitoring System"/>
        </authorList>
    </citation>
    <scope>NUCLEOTIDE SEQUENCE [LARGE SCALE GENOMIC DNA]</scope>
    <source>
        <strain evidence="7 8">FSIS1607212</strain>
    </source>
</reference>
<evidence type="ECO:0000313" key="9">
    <source>
        <dbReference type="Proteomes" id="UP000410873"/>
    </source>
</evidence>
<dbReference type="GO" id="GO:0008137">
    <property type="term" value="F:NADH dehydrogenase (ubiquinone) activity"/>
    <property type="evidence" value="ECO:0007669"/>
    <property type="project" value="InterPro"/>
</dbReference>
<gene>
    <name evidence="7" type="ORF">BFD99_00070</name>
    <name evidence="6" type="ORF">C1418_06195</name>
</gene>
<proteinExistence type="inferred from homology"/>
<dbReference type="EC" id="7.1.1.-" evidence="4"/>
<dbReference type="InterPro" id="IPR020396">
    <property type="entry name" value="NADH_UbQ_OxRdtase_CS"/>
</dbReference>
<dbReference type="InterPro" id="IPR010218">
    <property type="entry name" value="NADH_DH_suC"/>
</dbReference>
<evidence type="ECO:0000313" key="8">
    <source>
        <dbReference type="Proteomes" id="UP000335162"/>
    </source>
</evidence>
<dbReference type="SUPFAM" id="SSF143243">
    <property type="entry name" value="Nqo5-like"/>
    <property type="match status" value="1"/>
</dbReference>
<keyword evidence="3" id="KW-1278">Translocase</keyword>
<keyword evidence="6" id="KW-0560">Oxidoreductase</keyword>
<dbReference type="PANTHER" id="PTHR10884:SF14">
    <property type="entry name" value="NADH DEHYDROGENASE [UBIQUINONE] IRON-SULFUR PROTEIN 3, MITOCHONDRIAL"/>
    <property type="match status" value="1"/>
</dbReference>
<comment type="similarity">
    <text evidence="1 3">Belongs to the complex I 30 kDa subunit family.</text>
</comment>
<feature type="domain" description="NADH:ubiquinone oxidoreductase 30kDa subunit" evidence="5">
    <location>
        <begin position="62"/>
        <end position="180"/>
    </location>
</feature>
<sequence length="264" mass="31413">MMRKYSDKKNAQTQNYYKDRFYHAPHTVKSDVNESVFKEDFEVLKTQVEILNSFVELDFWVIEIKKEDNVKTLQMLKTLGYLSFTEASAIDFIADKNGFEVFYQLLNLEKKLRVRIKTFVGVKERLQSVAHVFKGANWSEREIYDMFGIFIINHPNLKRILMPDDWFGHPLLKTYPLKGDEFARWYEIDKIFGKEYREVVGEEQRDSGFADDKDTLNFARLYHEVPKGGQKKEISFKQEYQEDEGVAFVKKVKRDEAKILEKRR</sequence>
<evidence type="ECO:0000256" key="4">
    <source>
        <dbReference type="RuleBase" id="RU003582"/>
    </source>
</evidence>
<dbReference type="InterPro" id="IPR037232">
    <property type="entry name" value="NADH_quin_OxRdtase_su_C/D-like"/>
</dbReference>
<keyword evidence="2 3" id="KW-0813">Transport</keyword>
<evidence type="ECO:0000256" key="1">
    <source>
        <dbReference type="ARBA" id="ARBA00007569"/>
    </source>
</evidence>
<dbReference type="PROSITE" id="PS00542">
    <property type="entry name" value="COMPLEX1_30K"/>
    <property type="match status" value="1"/>
</dbReference>
<name>A0A2U0QQE5_CAMJU</name>
<dbReference type="SMR" id="A0A2U0QQE5"/>
<comment type="catalytic activity">
    <reaction evidence="4">
        <text>a quinone + NADH + 5 H(+)(in) = a quinol + NAD(+) + 4 H(+)(out)</text>
        <dbReference type="Rhea" id="RHEA:57888"/>
        <dbReference type="ChEBI" id="CHEBI:15378"/>
        <dbReference type="ChEBI" id="CHEBI:24646"/>
        <dbReference type="ChEBI" id="CHEBI:57540"/>
        <dbReference type="ChEBI" id="CHEBI:57945"/>
        <dbReference type="ChEBI" id="CHEBI:132124"/>
    </reaction>
</comment>
<dbReference type="Proteomes" id="UP000410873">
    <property type="component" value="Unassembled WGS sequence"/>
</dbReference>
<dbReference type="Gene3D" id="3.30.460.80">
    <property type="entry name" value="NADH:ubiquinone oxidoreductase, 30kDa subunit"/>
    <property type="match status" value="1"/>
</dbReference>
<comment type="function">
    <text evidence="4">NDH-1 shuttles electrons from NADH, via FMN and iron-sulfur (Fe-S) centers, to quinones in the respiratory chain.</text>
</comment>
<organism evidence="6 9">
    <name type="scientific">Campylobacter jejuni</name>
    <dbReference type="NCBI Taxonomy" id="197"/>
    <lineage>
        <taxon>Bacteria</taxon>
        <taxon>Pseudomonadati</taxon>
        <taxon>Campylobacterota</taxon>
        <taxon>Epsilonproteobacteria</taxon>
        <taxon>Campylobacterales</taxon>
        <taxon>Campylobacteraceae</taxon>
        <taxon>Campylobacter</taxon>
    </lineage>
</organism>
<dbReference type="Proteomes" id="UP000335162">
    <property type="component" value="Unassembled WGS sequence"/>
</dbReference>
<keyword evidence="4" id="KW-0874">Quinone</keyword>
<dbReference type="NCBIfam" id="TIGR01961">
    <property type="entry name" value="NuoC_fam"/>
    <property type="match status" value="1"/>
</dbReference>
<protein>
    <recommendedName>
        <fullName evidence="4">NADH-quinone oxidoreductase</fullName>
        <ecNumber evidence="4">7.1.1.-</ecNumber>
    </recommendedName>
</protein>
<evidence type="ECO:0000313" key="6">
    <source>
        <dbReference type="EMBL" id="EAK3959413.1"/>
    </source>
</evidence>
<evidence type="ECO:0000256" key="2">
    <source>
        <dbReference type="ARBA" id="ARBA00022448"/>
    </source>
</evidence>
<dbReference type="PANTHER" id="PTHR10884">
    <property type="entry name" value="NADH DEHYDROGENASE UBIQUINONE IRON-SULFUR PROTEIN 3"/>
    <property type="match status" value="1"/>
</dbReference>
<dbReference type="RefSeq" id="WP_002864416.1">
    <property type="nucleotide sequence ID" value="NZ_AACERE020000002.1"/>
</dbReference>
<evidence type="ECO:0000313" key="7">
    <source>
        <dbReference type="EMBL" id="EAL3734397.1"/>
    </source>
</evidence>
<dbReference type="EMBL" id="AACNRY010000001">
    <property type="protein sequence ID" value="EAL3734397.1"/>
    <property type="molecule type" value="Genomic_DNA"/>
</dbReference>
<dbReference type="GO" id="GO:0016651">
    <property type="term" value="F:oxidoreductase activity, acting on NAD(P)H"/>
    <property type="evidence" value="ECO:0007669"/>
    <property type="project" value="InterPro"/>
</dbReference>
<dbReference type="EMBL" id="AACFWJ010000006">
    <property type="protein sequence ID" value="EAK3959413.1"/>
    <property type="molecule type" value="Genomic_DNA"/>
</dbReference>
<evidence type="ECO:0000259" key="5">
    <source>
        <dbReference type="Pfam" id="PF00329"/>
    </source>
</evidence>
<evidence type="ECO:0000256" key="3">
    <source>
        <dbReference type="RuleBase" id="RU003456"/>
    </source>
</evidence>
<reference evidence="6 9" key="1">
    <citation type="submission" date="2018-05" db="EMBL/GenBank/DDBJ databases">
        <authorList>
            <consortium name="PulseNet: The National Subtyping Network for Foodborne Disease Surveillance"/>
            <person name="Tarr C.L."/>
            <person name="Trees E."/>
            <person name="Katz L.S."/>
            <person name="Carleton-Romer H.A."/>
            <person name="Stroika S."/>
            <person name="Kucerova Z."/>
            <person name="Roache K.F."/>
            <person name="Sabol A.L."/>
            <person name="Besser J."/>
            <person name="Gerner-Smidt P."/>
        </authorList>
    </citation>
    <scope>NUCLEOTIDE SEQUENCE [LARGE SCALE GENOMIC DNA]</scope>
    <source>
        <strain evidence="6 9">PNUSAC003589</strain>
    </source>
</reference>
<comment type="caution">
    <text evidence="6">The sequence shown here is derived from an EMBL/GenBank/DDBJ whole genome shotgun (WGS) entry which is preliminary data.</text>
</comment>